<protein>
    <recommendedName>
        <fullName evidence="5">Band 7 protein</fullName>
    </recommendedName>
</protein>
<sequence>MWLVFVMLFILIAGIGAIFVIYIQTKKDTEEHSSSKTTSTKNHKGKSNKKTSLKSLFNITNILEDGTVCIEGNIYSRIFYFSTPDFVLLSDSEQQLFENDLITIARTIDIPVQLFTTVQRVDTAAYIEILDNVINNTDTTEQIKMYTKALKDSLERLRTGSEFFVRKNYIILSVAEQRQDIAIDKLELEAKKLFQLFKRASIKVFQLDRNSVLQLFRDILRRDSTLLVKKAIESGALSTILTGKGIVVHEDNKEDSQGATNKVEYGSRAAGE</sequence>
<keyword evidence="4" id="KW-1185">Reference proteome</keyword>
<dbReference type="RefSeq" id="WP_045169976.1">
    <property type="nucleotide sequence ID" value="NZ_CP113865.1"/>
</dbReference>
<evidence type="ECO:0000313" key="3">
    <source>
        <dbReference type="EMBL" id="WAM33343.1"/>
    </source>
</evidence>
<feature type="region of interest" description="Disordered" evidence="1">
    <location>
        <begin position="252"/>
        <end position="272"/>
    </location>
</feature>
<keyword evidence="2" id="KW-0472">Membrane</keyword>
<evidence type="ECO:0000256" key="2">
    <source>
        <dbReference type="SAM" id="Phobius"/>
    </source>
</evidence>
<organism evidence="3 4">
    <name type="scientific">Caldicellulosiruptor morganii</name>
    <dbReference type="NCBI Taxonomy" id="1387555"/>
    <lineage>
        <taxon>Bacteria</taxon>
        <taxon>Bacillati</taxon>
        <taxon>Bacillota</taxon>
        <taxon>Bacillota incertae sedis</taxon>
        <taxon>Caldicellulosiruptorales</taxon>
        <taxon>Caldicellulosiruptoraceae</taxon>
        <taxon>Caldicellulosiruptor</taxon>
    </lineage>
</organism>
<evidence type="ECO:0000256" key="1">
    <source>
        <dbReference type="SAM" id="MobiDB-lite"/>
    </source>
</evidence>
<dbReference type="Proteomes" id="UP001164909">
    <property type="component" value="Chromosome"/>
</dbReference>
<name>A0ABY7BLR4_9FIRM</name>
<proteinExistence type="predicted"/>
<feature type="transmembrane region" description="Helical" evidence="2">
    <location>
        <begin position="6"/>
        <end position="23"/>
    </location>
</feature>
<dbReference type="EMBL" id="CP113865">
    <property type="protein sequence ID" value="WAM33343.1"/>
    <property type="molecule type" value="Genomic_DNA"/>
</dbReference>
<gene>
    <name evidence="3" type="ORF">OTK00_001838</name>
</gene>
<evidence type="ECO:0008006" key="5">
    <source>
        <dbReference type="Google" id="ProtNLM"/>
    </source>
</evidence>
<keyword evidence="2" id="KW-0812">Transmembrane</keyword>
<reference evidence="3" key="1">
    <citation type="submission" date="2022-12" db="EMBL/GenBank/DDBJ databases">
        <authorList>
            <person name="Bing R.G."/>
            <person name="Willard D.J."/>
            <person name="Manesh M.J.H."/>
            <person name="Laemthong T."/>
            <person name="Crosby J.R."/>
            <person name="Kelly R.M."/>
        </authorList>
    </citation>
    <scope>NUCLEOTIDE SEQUENCE</scope>
    <source>
        <strain evidence="3">DSM 8990</strain>
    </source>
</reference>
<evidence type="ECO:0000313" key="4">
    <source>
        <dbReference type="Proteomes" id="UP001164909"/>
    </source>
</evidence>
<keyword evidence="2" id="KW-1133">Transmembrane helix</keyword>
<accession>A0ABY7BLR4</accession>